<evidence type="ECO:0000256" key="4">
    <source>
        <dbReference type="ARBA" id="ARBA00023136"/>
    </source>
</evidence>
<keyword evidence="4" id="KW-0472">Membrane</keyword>
<keyword evidence="3" id="KW-1133">Transmembrane helix</keyword>
<dbReference type="GO" id="GO:0016020">
    <property type="term" value="C:membrane"/>
    <property type="evidence" value="ECO:0007669"/>
    <property type="project" value="UniProtKB-SubCell"/>
</dbReference>
<evidence type="ECO:0000259" key="6">
    <source>
        <dbReference type="PROSITE" id="PS50053"/>
    </source>
</evidence>
<accession>A0A9W9I4X4</accession>
<gene>
    <name evidence="7" type="ORF">N7492_007297</name>
</gene>
<dbReference type="OrthoDB" id="21589at2759"/>
<comment type="caution">
    <text evidence="7">The sequence shown here is derived from an EMBL/GenBank/DDBJ whole genome shotgun (WGS) entry which is preliminary data.</text>
</comment>
<dbReference type="AlphaFoldDB" id="A0A9W9I4X4"/>
<name>A0A9W9I4X4_9EURO</name>
<evidence type="ECO:0000256" key="1">
    <source>
        <dbReference type="ARBA" id="ARBA00004370"/>
    </source>
</evidence>
<dbReference type="PROSITE" id="PS50053">
    <property type="entry name" value="UBIQUITIN_2"/>
    <property type="match status" value="1"/>
</dbReference>
<keyword evidence="8" id="KW-1185">Reference proteome</keyword>
<feature type="region of interest" description="Disordered" evidence="5">
    <location>
        <begin position="104"/>
        <end position="125"/>
    </location>
</feature>
<sequence>MTDSREPSDDSQSPGSVTIRILCPSHPLQPPFRLQNIALSSTVGELRDHITQTLPTHPPAAAQRLIFSGRLLTNNDSTIQAVLFPPNGSEYTFHLVLPVSPAPVDATSQSSGVQGPPNMPRQNAIPSLRMAPSHELNQGMRYRARATAAGTPHAQGSVSGFDDSSSSTLGSPSNHRGAPSTVSSSSNSEPQHHDPSSLNDPAESQFRERPFTSGSHRGVSPATVSFALSRLETDLCRIQRNLSSDVFPMFDDLFRCQARLQEIRELCDRAATGEWSSTIRELNDAYGYLLATYQRVDQLLRAISSHRQYVHLPPYELPMVGGLYVPGMANHEVRPRHRAPEMPHYVHLSQLYIVNSPDGYQGLVIPPSSAAAAPPPTAAPDAIRAHAPPSNGIDAAAQAPAPPIAENIVRQAVQNQQRQRNNVDGIGRHLRRVWLFVRLYCACFLFSQSGTWTRMILVFAAALVSLVSDTEIPRTLYGILVEPVLHHLERLAHVGGPVDRRTHEVQNANPAGNHPAGGILAEAWQSLRRLERSLVLLLASLIPGIGERQVEARVAAEEAERVRERGRSGSGGGP</sequence>
<dbReference type="GO" id="GO:0030968">
    <property type="term" value="P:endoplasmic reticulum unfolded protein response"/>
    <property type="evidence" value="ECO:0007669"/>
    <property type="project" value="TreeGrafter"/>
</dbReference>
<dbReference type="InterPro" id="IPR000626">
    <property type="entry name" value="Ubiquitin-like_dom"/>
</dbReference>
<evidence type="ECO:0000256" key="2">
    <source>
        <dbReference type="ARBA" id="ARBA00022692"/>
    </source>
</evidence>
<comment type="subcellular location">
    <subcellularLocation>
        <location evidence="1">Membrane</location>
    </subcellularLocation>
</comment>
<dbReference type="Gene3D" id="3.10.20.90">
    <property type="entry name" value="Phosphatidylinositol 3-kinase Catalytic Subunit, Chain A, domain 1"/>
    <property type="match status" value="1"/>
</dbReference>
<evidence type="ECO:0000256" key="5">
    <source>
        <dbReference type="SAM" id="MobiDB-lite"/>
    </source>
</evidence>
<dbReference type="SUPFAM" id="SSF54236">
    <property type="entry name" value="Ubiquitin-like"/>
    <property type="match status" value="1"/>
</dbReference>
<reference evidence="7" key="2">
    <citation type="journal article" date="2023" name="IMA Fungus">
        <title>Comparative genomic study of the Penicillium genus elucidates a diverse pangenome and 15 lateral gene transfer events.</title>
        <authorList>
            <person name="Petersen C."/>
            <person name="Sorensen T."/>
            <person name="Nielsen M.R."/>
            <person name="Sondergaard T.E."/>
            <person name="Sorensen J.L."/>
            <person name="Fitzpatrick D.A."/>
            <person name="Frisvad J.C."/>
            <person name="Nielsen K.L."/>
        </authorList>
    </citation>
    <scope>NUCLEOTIDE SEQUENCE</scope>
    <source>
        <strain evidence="7">IBT 21917</strain>
    </source>
</reference>
<keyword evidence="2" id="KW-0812">Transmembrane</keyword>
<organism evidence="7 8">
    <name type="scientific">Penicillium capsulatum</name>
    <dbReference type="NCBI Taxonomy" id="69766"/>
    <lineage>
        <taxon>Eukaryota</taxon>
        <taxon>Fungi</taxon>
        <taxon>Dikarya</taxon>
        <taxon>Ascomycota</taxon>
        <taxon>Pezizomycotina</taxon>
        <taxon>Eurotiomycetes</taxon>
        <taxon>Eurotiomycetidae</taxon>
        <taxon>Eurotiales</taxon>
        <taxon>Aspergillaceae</taxon>
        <taxon>Penicillium</taxon>
    </lineage>
</organism>
<dbReference type="InterPro" id="IPR029071">
    <property type="entry name" value="Ubiquitin-like_domsf"/>
</dbReference>
<dbReference type="EMBL" id="JAPQKO010000005">
    <property type="protein sequence ID" value="KAJ5161905.1"/>
    <property type="molecule type" value="Genomic_DNA"/>
</dbReference>
<dbReference type="PANTHER" id="PTHR12943">
    <property type="entry name" value="HOMOCYSTEINE-RESPONSIVE ENDOPLASMIC RETICULUM-RESIDENT UNIQUITIN-LIKE DOMAIN HERPUD PROTEIN FAMILY MEMBER"/>
    <property type="match status" value="1"/>
</dbReference>
<evidence type="ECO:0000256" key="3">
    <source>
        <dbReference type="ARBA" id="ARBA00022989"/>
    </source>
</evidence>
<evidence type="ECO:0000313" key="7">
    <source>
        <dbReference type="EMBL" id="KAJ5161905.1"/>
    </source>
</evidence>
<protein>
    <recommendedName>
        <fullName evidence="6">Ubiquitin-like domain-containing protein</fullName>
    </recommendedName>
</protein>
<feature type="domain" description="Ubiquitin-like" evidence="6">
    <location>
        <begin position="36"/>
        <end position="77"/>
    </location>
</feature>
<evidence type="ECO:0000313" key="8">
    <source>
        <dbReference type="Proteomes" id="UP001146351"/>
    </source>
</evidence>
<proteinExistence type="predicted"/>
<feature type="compositionally biased region" description="Low complexity" evidence="5">
    <location>
        <begin position="156"/>
        <end position="173"/>
    </location>
</feature>
<feature type="region of interest" description="Disordered" evidence="5">
    <location>
        <begin position="146"/>
        <end position="218"/>
    </location>
</feature>
<reference evidence="7" key="1">
    <citation type="submission" date="2022-11" db="EMBL/GenBank/DDBJ databases">
        <authorList>
            <person name="Petersen C."/>
        </authorList>
    </citation>
    <scope>NUCLEOTIDE SEQUENCE</scope>
    <source>
        <strain evidence="7">IBT 21917</strain>
    </source>
</reference>
<dbReference type="PANTHER" id="PTHR12943:SF27">
    <property type="entry name" value="HOMOCYSTEINE-INDUCED ENDOPLASMIC RETICULUM PROTEIN, ISOFORM A"/>
    <property type="match status" value="1"/>
</dbReference>
<dbReference type="Proteomes" id="UP001146351">
    <property type="component" value="Unassembled WGS sequence"/>
</dbReference>
<dbReference type="InterPro" id="IPR039751">
    <property type="entry name" value="HERPUD1/2"/>
</dbReference>